<organism evidence="2 3">
    <name type="scientific">Neolecta irregularis (strain DAH-3)</name>
    <dbReference type="NCBI Taxonomy" id="1198029"/>
    <lineage>
        <taxon>Eukaryota</taxon>
        <taxon>Fungi</taxon>
        <taxon>Dikarya</taxon>
        <taxon>Ascomycota</taxon>
        <taxon>Taphrinomycotina</taxon>
        <taxon>Neolectales</taxon>
        <taxon>Neolectaceae</taxon>
        <taxon>Neolecta</taxon>
    </lineage>
</organism>
<dbReference type="EMBL" id="LXFE01000167">
    <property type="protein sequence ID" value="OLL26553.1"/>
    <property type="molecule type" value="Genomic_DNA"/>
</dbReference>
<keyword evidence="3" id="KW-1185">Reference proteome</keyword>
<gene>
    <name evidence="2" type="ORF">NEOLI_000274</name>
</gene>
<proteinExistence type="predicted"/>
<dbReference type="InterPro" id="IPR018846">
    <property type="entry name" value="Beta-prop_RSE1/DDB1/CPSF1_1st"/>
</dbReference>
<comment type="caution">
    <text evidence="2">The sequence shown here is derived from an EMBL/GenBank/DDBJ whole genome shotgun (WGS) entry which is preliminary data.</text>
</comment>
<feature type="domain" description="RSE1/DDB1/CPSF1 first beta-propeller" evidence="1">
    <location>
        <begin position="19"/>
        <end position="122"/>
    </location>
</feature>
<sequence length="1235" mass="137998">MNPNKHQLLHHTIAASPQIKFALSGEFRYDSPHDLVLIKHHAIEFYELQESGELICLSNQFLPFGIQDAKVYHPSTGRSNLELGLQQTQEKVEIGEESFDVDMIVCSTDTGKLLYLTWNDNLPCPSKYANGGKLHPFELREDSSFHQEGYFEIYWELCLGPVGMLGSLGKEVSVDPLSRAVAVSAWESYVAIHIPLKYTNAKSQPLHVIEVGDLIWHAVFLYPQPGREERLLLAIYMTEGHDYLRLFEWFVGRPIHEFHRKGSLPLQQGGMTRPLHLLSLASEPEAFVLITKTKIFSFTAKDIISGNIEPQEEQLLPDSIGILNAISRCPMPNRTWESFWAISDLGTIVKLTFVSGTLDRESLAFPASLDNNSQHILPGSVLVSIPVDSRTVDILFVGGDASDSALYLLEHDSFGSSGHPNLIHLSSIPSWGAVRDAVIAPPKDPGNELSSRNQALLFVASGFDNAASVSRLQIAHQGSVVHETEIQAENLWSLIHAEQSLLIISTPWGSQAMTRSCSNELEGCSERVGLLEEEPTLAAESWNTILTQITPSQIRLSKATFDERSQMTKISLTDTSRQYLVADVCQDLIVVVIKSTPTPKLAIARSVCESGALFIQWTQCTVKLEAQPSLVRIFLSNRFENQHDYCMVLVSLHNGEVLLFTVSRRDVPELHLSAKEILHHGIAAQSVSQYHHRPSIIDHAALLSNHYRQLLVLGSRSGILILWELFKIDGFLKFGSRIERMIDGNPVHLDPCYTSRYQPWTSCLVMTADTQILRLDGHLIAIATLIIQPTGFEKGHQMNICGKSICMNEQKFLRVTPFKFDDEDNRHYQSFASVSEKDNIRTLKFIKIRMRNTILVMKFYLPISNPKRMIYSSHLDLLVLSLNPSSTSDQTLAQERFAFLDPRSGHFLMQQEEGQQAICSTIIGLNDLITSMTICSILLSGSLENVLVVGLTNQSRSKIFRCLVFNISRGGSRVYMNTLDEITCNGLVSEVVGIDEYGIIAICSGCDLIFYRWISSQNSFQPLPCGPFRLRSAVIRFHYSENVLCAVLPNDPTTLFKLQVGIMGDDGIPTITFCMHEGYSLAPSNGIALSSCGSGNLVQANRNGTVIFWSNVPTNQGLSDEVIEIQLKSRSIAILPRPERRDILTVAINGEITRIISLSTFQYYLLSQIENARSQENSPEKSLGHSKDGGFWVENGDFLASIRFNFETAALIKSLSKNEQDDVNELRKALDFVFP</sequence>
<accession>A0A1U7LVF4</accession>
<dbReference type="InterPro" id="IPR015943">
    <property type="entry name" value="WD40/YVTN_repeat-like_dom_sf"/>
</dbReference>
<dbReference type="InterPro" id="IPR050358">
    <property type="entry name" value="RSE1/DDB1/CFT1"/>
</dbReference>
<name>A0A1U7LVF4_NEOID</name>
<protein>
    <recommendedName>
        <fullName evidence="1">RSE1/DDB1/CPSF1 first beta-propeller domain-containing protein</fullName>
    </recommendedName>
</protein>
<reference evidence="2 3" key="1">
    <citation type="submission" date="2016-04" db="EMBL/GenBank/DDBJ databases">
        <title>Evolutionary innovation and constraint leading to complex multicellularity in the Ascomycota.</title>
        <authorList>
            <person name="Cisse O."/>
            <person name="Nguyen A."/>
            <person name="Hewitt D.A."/>
            <person name="Jedd G."/>
            <person name="Stajich J.E."/>
        </authorList>
    </citation>
    <scope>NUCLEOTIDE SEQUENCE [LARGE SCALE GENOMIC DNA]</scope>
    <source>
        <strain evidence="2 3">DAH-3</strain>
    </source>
</reference>
<evidence type="ECO:0000313" key="3">
    <source>
        <dbReference type="Proteomes" id="UP000186594"/>
    </source>
</evidence>
<evidence type="ECO:0000313" key="2">
    <source>
        <dbReference type="EMBL" id="OLL26553.1"/>
    </source>
</evidence>
<dbReference type="PANTHER" id="PTHR10644">
    <property type="entry name" value="DNA REPAIR/RNA PROCESSING CPSF FAMILY"/>
    <property type="match status" value="1"/>
</dbReference>
<feature type="domain" description="RSE1/DDB1/CPSF1 first beta-propeller" evidence="1">
    <location>
        <begin position="168"/>
        <end position="416"/>
    </location>
</feature>
<dbReference type="AlphaFoldDB" id="A0A1U7LVF4"/>
<dbReference type="OrthoDB" id="20774at2759"/>
<dbReference type="Proteomes" id="UP000186594">
    <property type="component" value="Unassembled WGS sequence"/>
</dbReference>
<dbReference type="Pfam" id="PF10433">
    <property type="entry name" value="Beta-prop_RSE1_1st"/>
    <property type="match status" value="2"/>
</dbReference>
<evidence type="ECO:0000259" key="1">
    <source>
        <dbReference type="Pfam" id="PF10433"/>
    </source>
</evidence>
<dbReference type="Gene3D" id="2.130.10.10">
    <property type="entry name" value="YVTN repeat-like/Quinoprotein amine dehydrogenase"/>
    <property type="match status" value="1"/>
</dbReference>
<dbReference type="STRING" id="1198029.A0A1U7LVF4"/>